<gene>
    <name evidence="2" type="ORF">Ae201684_001818</name>
</gene>
<keyword evidence="3" id="KW-1185">Reference proteome</keyword>
<comment type="caution">
    <text evidence="2">The sequence shown here is derived from an EMBL/GenBank/DDBJ whole genome shotgun (WGS) entry which is preliminary data.</text>
</comment>
<accession>A0A6G0XS78</accession>
<dbReference type="PANTHER" id="PTHR19303:SF57">
    <property type="entry name" value="HTH CENPB-TYPE DOMAIN-CONTAINING PROTEIN"/>
    <property type="match status" value="1"/>
</dbReference>
<evidence type="ECO:0000259" key="1">
    <source>
        <dbReference type="Pfam" id="PF03184"/>
    </source>
</evidence>
<protein>
    <recommendedName>
        <fullName evidence="1">DDE-1 domain-containing protein</fullName>
    </recommendedName>
</protein>
<dbReference type="GO" id="GO:0005634">
    <property type="term" value="C:nucleus"/>
    <property type="evidence" value="ECO:0007669"/>
    <property type="project" value="TreeGrafter"/>
</dbReference>
<proteinExistence type="predicted"/>
<dbReference type="VEuPathDB" id="FungiDB:AeMF1_017732"/>
<dbReference type="InterPro" id="IPR004875">
    <property type="entry name" value="DDE_SF_endonuclease_dom"/>
</dbReference>
<reference evidence="2 3" key="1">
    <citation type="submission" date="2019-07" db="EMBL/GenBank/DDBJ databases">
        <title>Genomics analysis of Aphanomyces spp. identifies a new class of oomycete effector associated with host adaptation.</title>
        <authorList>
            <person name="Gaulin E."/>
        </authorList>
    </citation>
    <scope>NUCLEOTIDE SEQUENCE [LARGE SCALE GENOMIC DNA]</scope>
    <source>
        <strain evidence="2 3">ATCC 201684</strain>
    </source>
</reference>
<feature type="domain" description="DDE-1" evidence="1">
    <location>
        <begin position="210"/>
        <end position="348"/>
    </location>
</feature>
<dbReference type="Pfam" id="PF03184">
    <property type="entry name" value="DDE_1"/>
    <property type="match status" value="1"/>
</dbReference>
<dbReference type="InterPro" id="IPR050863">
    <property type="entry name" value="CenT-Element_Derived"/>
</dbReference>
<name>A0A6G0XS78_9STRA</name>
<evidence type="ECO:0000313" key="2">
    <source>
        <dbReference type="EMBL" id="KAF0743341.1"/>
    </source>
</evidence>
<organism evidence="2 3">
    <name type="scientific">Aphanomyces euteiches</name>
    <dbReference type="NCBI Taxonomy" id="100861"/>
    <lineage>
        <taxon>Eukaryota</taxon>
        <taxon>Sar</taxon>
        <taxon>Stramenopiles</taxon>
        <taxon>Oomycota</taxon>
        <taxon>Saprolegniomycetes</taxon>
        <taxon>Saprolegniales</taxon>
        <taxon>Verrucalvaceae</taxon>
        <taxon>Aphanomyces</taxon>
    </lineage>
</organism>
<evidence type="ECO:0000313" key="3">
    <source>
        <dbReference type="Proteomes" id="UP000481153"/>
    </source>
</evidence>
<dbReference type="Proteomes" id="UP000481153">
    <property type="component" value="Unassembled WGS sequence"/>
</dbReference>
<dbReference type="GO" id="GO:0003677">
    <property type="term" value="F:DNA binding"/>
    <property type="evidence" value="ECO:0007669"/>
    <property type="project" value="TreeGrafter"/>
</dbReference>
<dbReference type="EMBL" id="VJMJ01000017">
    <property type="protein sequence ID" value="KAF0743341.1"/>
    <property type="molecule type" value="Genomic_DNA"/>
</dbReference>
<dbReference type="PANTHER" id="PTHR19303">
    <property type="entry name" value="TRANSPOSON"/>
    <property type="match status" value="1"/>
</dbReference>
<sequence>MLKTMSSYEVAKVFDVDPSTVRKWAFKQAKYIEVPNKKSKNLPGAGRHEALPGPQALVDYITERRSRERAVTSIHVINFMKCTQRAWLNSYMATHDTDKAYNNLMRMIQRFCDRHGFSKQKPHKIKRNQEELEELRDEFAEDFHRRYAAYGSDDVYNVDETAVYFDMPPRTIWSIRGGNSALSAGEKHSMRMTAVLTVRGMVLNFLEFSTFPSDHYYAVQKNAWMDAAVWSFYLRHVLMEEIDTPSVIIVDNFDSHVSSFSRRFVERELGSTLCALPPNTTSHHQPLDVGVMAPFKRRLRDLWILEDAMEDEIVDVDDDGDDDESLTASMKRMLLIKRVIAAWGMITEREAFIKSPLHSH</sequence>
<dbReference type="AlphaFoldDB" id="A0A6G0XS78"/>